<dbReference type="Ensembl" id="ENSBOBT00000024889.1">
    <property type="protein sequence ID" value="ENSBOBP00000024356.1"/>
    <property type="gene ID" value="ENSBOBG00000014493.1"/>
</dbReference>
<organism evidence="3 4">
    <name type="scientific">Bubo bubo</name>
    <name type="common">Eurasian eagle-owl</name>
    <name type="synonym">Strix bubo</name>
    <dbReference type="NCBI Taxonomy" id="30461"/>
    <lineage>
        <taxon>Eukaryota</taxon>
        <taxon>Metazoa</taxon>
        <taxon>Chordata</taxon>
        <taxon>Craniata</taxon>
        <taxon>Vertebrata</taxon>
        <taxon>Euteleostomi</taxon>
        <taxon>Archelosauria</taxon>
        <taxon>Archosauria</taxon>
        <taxon>Dinosauria</taxon>
        <taxon>Saurischia</taxon>
        <taxon>Theropoda</taxon>
        <taxon>Coelurosauria</taxon>
        <taxon>Aves</taxon>
        <taxon>Neognathae</taxon>
        <taxon>Neoaves</taxon>
        <taxon>Telluraves</taxon>
        <taxon>Strigiformes</taxon>
        <taxon>Strigidae</taxon>
        <taxon>Bubo</taxon>
    </lineage>
</organism>
<feature type="region of interest" description="Disordered" evidence="1">
    <location>
        <begin position="78"/>
        <end position="97"/>
    </location>
</feature>
<feature type="compositionally biased region" description="Basic residues" evidence="1">
    <location>
        <begin position="87"/>
        <end position="97"/>
    </location>
</feature>
<accession>A0A8C0FTL8</accession>
<evidence type="ECO:0000256" key="1">
    <source>
        <dbReference type="SAM" id="MobiDB-lite"/>
    </source>
</evidence>
<evidence type="ECO:0000313" key="4">
    <source>
        <dbReference type="Proteomes" id="UP000694567"/>
    </source>
</evidence>
<reference evidence="3" key="2">
    <citation type="submission" date="2025-09" db="UniProtKB">
        <authorList>
            <consortium name="Ensembl"/>
        </authorList>
    </citation>
    <scope>IDENTIFICATION</scope>
</reference>
<keyword evidence="2" id="KW-0732">Signal</keyword>
<dbReference type="AlphaFoldDB" id="A0A8C0FTL8"/>
<evidence type="ECO:0000256" key="2">
    <source>
        <dbReference type="SAM" id="SignalP"/>
    </source>
</evidence>
<dbReference type="Proteomes" id="UP000694567">
    <property type="component" value="Unplaced"/>
</dbReference>
<feature type="region of interest" description="Disordered" evidence="1">
    <location>
        <begin position="34"/>
        <end position="66"/>
    </location>
</feature>
<name>A0A8C0FTL8_BUBBB</name>
<evidence type="ECO:0000313" key="3">
    <source>
        <dbReference type="Ensembl" id="ENSBOBP00000024356.1"/>
    </source>
</evidence>
<reference evidence="3" key="1">
    <citation type="submission" date="2025-08" db="UniProtKB">
        <authorList>
            <consortium name="Ensembl"/>
        </authorList>
    </citation>
    <scope>IDENTIFICATION</scope>
</reference>
<protein>
    <submittedName>
        <fullName evidence="3">Uncharacterized protein</fullName>
    </submittedName>
</protein>
<sequence>VNNSKLVAALSSFISLIALPSRLQIIQYKCQGQTAPDGKPDCSPATGLAAREGGEGALDRPGSPGLCSERWGSGWQRIDGKGGRAGSRSRKCGHPGC</sequence>
<feature type="chain" id="PRO_5034972815" evidence="2">
    <location>
        <begin position="19"/>
        <end position="97"/>
    </location>
</feature>
<proteinExistence type="predicted"/>
<feature type="signal peptide" evidence="2">
    <location>
        <begin position="1"/>
        <end position="18"/>
    </location>
</feature>
<keyword evidence="4" id="KW-1185">Reference proteome</keyword>